<organism evidence="2 3">
    <name type="scientific">Solirubrum puertoriconensis</name>
    <dbReference type="NCBI Taxonomy" id="1751427"/>
    <lineage>
        <taxon>Bacteria</taxon>
        <taxon>Pseudomonadati</taxon>
        <taxon>Bacteroidota</taxon>
        <taxon>Cytophagia</taxon>
        <taxon>Cytophagales</taxon>
    </lineage>
</organism>
<keyword evidence="3" id="KW-1185">Reference proteome</keyword>
<feature type="region of interest" description="Disordered" evidence="1">
    <location>
        <begin position="1"/>
        <end position="20"/>
    </location>
</feature>
<name>A0A9X0HL71_SOLP1</name>
<comment type="caution">
    <text evidence="2">The sequence shown here is derived from an EMBL/GenBank/DDBJ whole genome shotgun (WGS) entry which is preliminary data.</text>
</comment>
<evidence type="ECO:0000313" key="3">
    <source>
        <dbReference type="Proteomes" id="UP000054223"/>
    </source>
</evidence>
<dbReference type="AlphaFoldDB" id="A0A9X0HL71"/>
<accession>A0A9X0HL71</accession>
<dbReference type="EMBL" id="LNAL01000006">
    <property type="protein sequence ID" value="KUG07960.1"/>
    <property type="molecule type" value="Genomic_DNA"/>
</dbReference>
<dbReference type="Proteomes" id="UP000054223">
    <property type="component" value="Unassembled WGS sequence"/>
</dbReference>
<protein>
    <submittedName>
        <fullName evidence="2">Uncharacterized protein</fullName>
    </submittedName>
</protein>
<gene>
    <name evidence="2" type="ORF">ASU33_07045</name>
</gene>
<evidence type="ECO:0000256" key="1">
    <source>
        <dbReference type="SAM" id="MobiDB-lite"/>
    </source>
</evidence>
<evidence type="ECO:0000313" key="2">
    <source>
        <dbReference type="EMBL" id="KUG07960.1"/>
    </source>
</evidence>
<proteinExistence type="predicted"/>
<reference evidence="2 3" key="1">
    <citation type="submission" date="2015-11" db="EMBL/GenBank/DDBJ databases">
        <title>Solirubrum puertoriconensis gen. nov. an environmental bacteria isolated in Puerto Rico.</title>
        <authorList>
            <person name="Cuebas-Irizarry M.F."/>
            <person name="Montalvo-Rodriguez R."/>
        </authorList>
    </citation>
    <scope>NUCLEOTIDE SEQUENCE [LARGE SCALE GENOMIC DNA]</scope>
    <source>
        <strain evidence="2 3">MC1A</strain>
    </source>
</reference>
<sequence length="221" mass="23845">MFSYAQAGKSAKAANPATGASADKFERDVAAAVCQDLERENKTRSFNQLSKEEAMTLLQSLMTRHLTSNPKELEKLIKAANNDPSAAQAMGQRVGGRLASECPIALALFARLAGAPAPADASLLTATEAERPLLNKLADELCTEFSAHDSKTPLAKMAKADRTALMQQNMQKVMKAHAKEITDLYGPEIFFEQEKLHAFGMKVGASMTGKCPNIVAEFGRE</sequence>